<dbReference type="RefSeq" id="XP_013243464.1">
    <property type="nucleotide sequence ID" value="XM_013388010.1"/>
</dbReference>
<evidence type="ECO:0000256" key="4">
    <source>
        <dbReference type="ARBA" id="ARBA00022490"/>
    </source>
</evidence>
<reference evidence="10 11" key="1">
    <citation type="submission" date="2014-05" db="EMBL/GenBank/DDBJ databases">
        <title>Draft genome sequence of a rare smut relative, Tilletiaria anomala UBC 951.</title>
        <authorList>
            <consortium name="DOE Joint Genome Institute"/>
            <person name="Toome M."/>
            <person name="Kuo A."/>
            <person name="Henrissat B."/>
            <person name="Lipzen A."/>
            <person name="Tritt A."/>
            <person name="Yoshinaga Y."/>
            <person name="Zane M."/>
            <person name="Barry K."/>
            <person name="Grigoriev I.V."/>
            <person name="Spatafora J.W."/>
            <person name="Aimea M.C."/>
        </authorList>
    </citation>
    <scope>NUCLEOTIDE SEQUENCE [LARGE SCALE GENOMIC DNA]</scope>
    <source>
        <strain evidence="10 11">UBC 951</strain>
    </source>
</reference>
<evidence type="ECO:0000313" key="11">
    <source>
        <dbReference type="Proteomes" id="UP000027361"/>
    </source>
</evidence>
<evidence type="ECO:0000256" key="2">
    <source>
        <dbReference type="ARBA" id="ARBA00004201"/>
    </source>
</evidence>
<evidence type="ECO:0000256" key="3">
    <source>
        <dbReference type="ARBA" id="ARBA00009138"/>
    </source>
</evidence>
<proteinExistence type="inferred from homology"/>
<comment type="subcellular location">
    <subcellularLocation>
        <location evidence="2">Cytoplasm</location>
        <location evidence="2">P-body</location>
    </subcellularLocation>
    <subcellularLocation>
        <location evidence="1">Nucleus</location>
    </subcellularLocation>
</comment>
<evidence type="ECO:0000256" key="8">
    <source>
        <dbReference type="SAM" id="MobiDB-lite"/>
    </source>
</evidence>
<dbReference type="Pfam" id="PF09770">
    <property type="entry name" value="PAT1"/>
    <property type="match status" value="1"/>
</dbReference>
<dbReference type="GO" id="GO:0005634">
    <property type="term" value="C:nucleus"/>
    <property type="evidence" value="ECO:0007669"/>
    <property type="project" value="UniProtKB-SubCell"/>
</dbReference>
<comment type="caution">
    <text evidence="10">The sequence shown here is derived from an EMBL/GenBank/DDBJ whole genome shotgun (WGS) entry which is preliminary data.</text>
</comment>
<dbReference type="InParanoid" id="A0A066W4Y9"/>
<dbReference type="GO" id="GO:0000290">
    <property type="term" value="P:deadenylation-dependent decapping of nuclear-transcribed mRNA"/>
    <property type="evidence" value="ECO:0007669"/>
    <property type="project" value="InterPro"/>
</dbReference>
<dbReference type="OMA" id="YLEHSGH"/>
<dbReference type="Proteomes" id="UP000027361">
    <property type="component" value="Unassembled WGS sequence"/>
</dbReference>
<keyword evidence="11" id="KW-1185">Reference proteome</keyword>
<comment type="similarity">
    <text evidence="3">Belongs to the PAT1 family.</text>
</comment>
<dbReference type="InterPro" id="IPR039900">
    <property type="entry name" value="Pat1-like"/>
</dbReference>
<dbReference type="GeneID" id="25264391"/>
<keyword evidence="6" id="KW-0539">Nucleus</keyword>
<dbReference type="GO" id="GO:0003723">
    <property type="term" value="F:RNA binding"/>
    <property type="evidence" value="ECO:0007669"/>
    <property type="project" value="UniProtKB-KW"/>
</dbReference>
<dbReference type="OrthoDB" id="74835at2759"/>
<keyword evidence="5" id="KW-0694">RNA-binding</keyword>
<sequence length="1014" mass="109199">MSFFGFDVTLPRDRPAASSGGPLGAEPHGDAFDPTFDPTYSGEGGLGDEDDDPSALDAKISALTAGAQEDVAVYTWGEEDYDGLGDRLDEGNDAFNDDTFGVDDVGTDFNFGHGPAAAVPAASVPAPPAISKSAAAPLPSKFASKLDDFMTLDSTRSGPRAGTGAATSSRPVPKTMEEIEAEMRGSRITVTSQQQQQQPSPAGALPPFTGQQLPPPGPHGLAPLGRQPLTMEEIEAQMRQARGPPPLAPQPDMQPAAKVGTQVLAPTQAKERSGVADLASIMRQQQQQQQQQLQEKEILQRQQAEKTFLETQRQGANGTPIPPGGIMHPPFQGKGNMPPAALAMQQAANAQAEAQAMHFVRMKALLDSMPDTVQQTILSLPPSLQFESLDNVVEAFPALRQVRSTDVSKPDVAKAIDTLQVAAIGHIHETVRRKIEEIERQEAKLRRKLAKIQAMSKHNGLMTRSDQDFITRIQVSQLVTPDPYTDDFYAHIYFALRGGRGPSAPVLGESNNHNEMQKNGRNKKQPRLSRRENAMLRMQQQVERIVKHRKERDEKSANGIALEGALGRITASSTKGMRQMLSLPSDGAAAKFSGASDGAASGAQDAVRAALAGASLGQSGAPGQKRQALGKHEVLRILEKLYDTVLALEQLRRNAPAPGDPGADAAAEALEQRQAALTVSLWKDLRVLEPLDISDPHPFVSLISTSKGKRLLPRALRHLTPEQTLTTMTMIVASFQSLDVVKYAHLLDGESTGSNEPSAMAQREDVERQTEAFANSIVPSMMQLIASAPMKIVSGMLAVFIERNDAVRVARSRPGIAFLTIFLSRAESLRQGGGGIIPSTEDLEQWSQIFSLLFQRLSTPCMLPGLFPSTRARASLPFGPGYYMSGAFGTATLADAAKDGKKYRNIDIEDEPVWNFMAALAVACSMEQQQTLVAELRDKILENVVSAKEWAKRKKTQADQRLGGLANELSSAGFSVNTASVGAIPGMELGPDVRIRNVNLLLHALSLDATQIDI</sequence>
<feature type="region of interest" description="Disordered" evidence="8">
    <location>
        <begin position="152"/>
        <end position="174"/>
    </location>
</feature>
<dbReference type="InterPro" id="IPR019167">
    <property type="entry name" value="PAT1_dom"/>
</dbReference>
<keyword evidence="4" id="KW-0963">Cytoplasm</keyword>
<feature type="domain" description="mRNA decay factor PAT1" evidence="9">
    <location>
        <begin position="1"/>
        <end position="951"/>
    </location>
</feature>
<protein>
    <recommendedName>
        <fullName evidence="9">mRNA decay factor PAT1 domain-containing protein</fullName>
    </recommendedName>
</protein>
<dbReference type="FunCoup" id="A0A066W4Y9">
    <property type="interactions" value="119"/>
</dbReference>
<gene>
    <name evidence="10" type="ORF">K437DRAFT_256333</name>
</gene>
<feature type="region of interest" description="Disordered" evidence="8">
    <location>
        <begin position="1"/>
        <end position="54"/>
    </location>
</feature>
<accession>A0A066W4Y9</accession>
<dbReference type="STRING" id="1037660.A0A066W4Y9"/>
<evidence type="ECO:0000256" key="6">
    <source>
        <dbReference type="ARBA" id="ARBA00023242"/>
    </source>
</evidence>
<evidence type="ECO:0000256" key="1">
    <source>
        <dbReference type="ARBA" id="ARBA00004123"/>
    </source>
</evidence>
<keyword evidence="7" id="KW-0175">Coiled coil</keyword>
<dbReference type="GO" id="GO:0000932">
    <property type="term" value="C:P-body"/>
    <property type="evidence" value="ECO:0007669"/>
    <property type="project" value="UniProtKB-SubCell"/>
</dbReference>
<evidence type="ECO:0000256" key="7">
    <source>
        <dbReference type="SAM" id="Coils"/>
    </source>
</evidence>
<dbReference type="PANTHER" id="PTHR21551:SF0">
    <property type="entry name" value="PROTEIN ASSOCIATED WITH TOPO II RELATED-1, ISOFORM A"/>
    <property type="match status" value="1"/>
</dbReference>
<dbReference type="GO" id="GO:0033962">
    <property type="term" value="P:P-body assembly"/>
    <property type="evidence" value="ECO:0007669"/>
    <property type="project" value="TreeGrafter"/>
</dbReference>
<name>A0A066W4Y9_TILAU</name>
<dbReference type="PANTHER" id="PTHR21551">
    <property type="entry name" value="TOPOISOMERASE II-ASSOCIATED PROTEIN PAT1"/>
    <property type="match status" value="1"/>
</dbReference>
<evidence type="ECO:0000256" key="5">
    <source>
        <dbReference type="ARBA" id="ARBA00022884"/>
    </source>
</evidence>
<feature type="coiled-coil region" evidence="7">
    <location>
        <begin position="428"/>
        <end position="458"/>
    </location>
</feature>
<dbReference type="AlphaFoldDB" id="A0A066W4Y9"/>
<evidence type="ECO:0000313" key="10">
    <source>
        <dbReference type="EMBL" id="KDN46149.1"/>
    </source>
</evidence>
<dbReference type="HOGENOM" id="CLU_012622_0_0_1"/>
<evidence type="ECO:0000259" key="9">
    <source>
        <dbReference type="Pfam" id="PF09770"/>
    </source>
</evidence>
<organism evidence="10 11">
    <name type="scientific">Tilletiaria anomala (strain ATCC 24038 / CBS 436.72 / UBC 951)</name>
    <dbReference type="NCBI Taxonomy" id="1037660"/>
    <lineage>
        <taxon>Eukaryota</taxon>
        <taxon>Fungi</taxon>
        <taxon>Dikarya</taxon>
        <taxon>Basidiomycota</taxon>
        <taxon>Ustilaginomycotina</taxon>
        <taxon>Exobasidiomycetes</taxon>
        <taxon>Georgefischeriales</taxon>
        <taxon>Tilletiariaceae</taxon>
        <taxon>Tilletiaria</taxon>
    </lineage>
</organism>
<feature type="region of interest" description="Disordered" evidence="8">
    <location>
        <begin position="187"/>
        <end position="220"/>
    </location>
</feature>
<dbReference type="EMBL" id="JMSN01000037">
    <property type="protein sequence ID" value="KDN46149.1"/>
    <property type="molecule type" value="Genomic_DNA"/>
</dbReference>